<accession>A0A6J4S1V8</accession>
<dbReference type="EMBL" id="CADCVQ010000054">
    <property type="protein sequence ID" value="CAA9487222.1"/>
    <property type="molecule type" value="Genomic_DNA"/>
</dbReference>
<reference evidence="1" key="1">
    <citation type="submission" date="2020-02" db="EMBL/GenBank/DDBJ databases">
        <authorList>
            <person name="Meier V. D."/>
        </authorList>
    </citation>
    <scope>NUCLEOTIDE SEQUENCE</scope>
    <source>
        <strain evidence="1">AVDCRST_MAG67</strain>
    </source>
</reference>
<organism evidence="1">
    <name type="scientific">uncultured Solirubrobacteraceae bacterium</name>
    <dbReference type="NCBI Taxonomy" id="1162706"/>
    <lineage>
        <taxon>Bacteria</taxon>
        <taxon>Bacillati</taxon>
        <taxon>Actinomycetota</taxon>
        <taxon>Thermoleophilia</taxon>
        <taxon>Solirubrobacterales</taxon>
        <taxon>Solirubrobacteraceae</taxon>
        <taxon>environmental samples</taxon>
    </lineage>
</organism>
<sequence>MAVMSQHPSDEERHTTGRDLRAMMDWIDTGWRE</sequence>
<protein>
    <submittedName>
        <fullName evidence="1">Uncharacterized protein</fullName>
    </submittedName>
</protein>
<gene>
    <name evidence="1" type="ORF">AVDCRST_MAG67-2210</name>
</gene>
<evidence type="ECO:0000313" key="1">
    <source>
        <dbReference type="EMBL" id="CAA9487222.1"/>
    </source>
</evidence>
<proteinExistence type="predicted"/>
<dbReference type="AlphaFoldDB" id="A0A6J4S1V8"/>
<name>A0A6J4S1V8_9ACTN</name>